<feature type="compositionally biased region" description="Basic residues" evidence="1">
    <location>
        <begin position="1"/>
        <end position="17"/>
    </location>
</feature>
<feature type="compositionally biased region" description="Polar residues" evidence="1">
    <location>
        <begin position="18"/>
        <end position="27"/>
    </location>
</feature>
<organism evidence="2 3">
    <name type="scientific">Delitschia confertaspora ATCC 74209</name>
    <dbReference type="NCBI Taxonomy" id="1513339"/>
    <lineage>
        <taxon>Eukaryota</taxon>
        <taxon>Fungi</taxon>
        <taxon>Dikarya</taxon>
        <taxon>Ascomycota</taxon>
        <taxon>Pezizomycotina</taxon>
        <taxon>Dothideomycetes</taxon>
        <taxon>Pleosporomycetidae</taxon>
        <taxon>Pleosporales</taxon>
        <taxon>Delitschiaceae</taxon>
        <taxon>Delitschia</taxon>
    </lineage>
</organism>
<dbReference type="EMBL" id="ML993902">
    <property type="protein sequence ID" value="KAF2203462.1"/>
    <property type="molecule type" value="Genomic_DNA"/>
</dbReference>
<name>A0A9P4JQD6_9PLEO</name>
<accession>A0A9P4JQD6</accession>
<evidence type="ECO:0000313" key="2">
    <source>
        <dbReference type="EMBL" id="KAF2203462.1"/>
    </source>
</evidence>
<dbReference type="AlphaFoldDB" id="A0A9P4JQD6"/>
<proteinExistence type="predicted"/>
<keyword evidence="3" id="KW-1185">Reference proteome</keyword>
<feature type="region of interest" description="Disordered" evidence="1">
    <location>
        <begin position="1"/>
        <end position="43"/>
    </location>
</feature>
<feature type="region of interest" description="Disordered" evidence="1">
    <location>
        <begin position="80"/>
        <end position="233"/>
    </location>
</feature>
<dbReference type="Proteomes" id="UP000799536">
    <property type="component" value="Unassembled WGS sequence"/>
</dbReference>
<feature type="compositionally biased region" description="Basic and acidic residues" evidence="1">
    <location>
        <begin position="155"/>
        <end position="169"/>
    </location>
</feature>
<feature type="compositionally biased region" description="Basic residues" evidence="1">
    <location>
        <begin position="89"/>
        <end position="98"/>
    </location>
</feature>
<evidence type="ECO:0000313" key="3">
    <source>
        <dbReference type="Proteomes" id="UP000799536"/>
    </source>
</evidence>
<protein>
    <submittedName>
        <fullName evidence="2">Uncharacterized protein</fullName>
    </submittedName>
</protein>
<evidence type="ECO:0000256" key="1">
    <source>
        <dbReference type="SAM" id="MobiDB-lite"/>
    </source>
</evidence>
<feature type="region of interest" description="Disordered" evidence="1">
    <location>
        <begin position="309"/>
        <end position="420"/>
    </location>
</feature>
<feature type="compositionally biased region" description="Polar residues" evidence="1">
    <location>
        <begin position="135"/>
        <end position="154"/>
    </location>
</feature>
<comment type="caution">
    <text evidence="2">The sequence shown here is derived from an EMBL/GenBank/DDBJ whole genome shotgun (WGS) entry which is preliminary data.</text>
</comment>
<feature type="compositionally biased region" description="Polar residues" evidence="1">
    <location>
        <begin position="217"/>
        <end position="226"/>
    </location>
</feature>
<feature type="compositionally biased region" description="Basic residues" evidence="1">
    <location>
        <begin position="180"/>
        <end position="194"/>
    </location>
</feature>
<gene>
    <name evidence="2" type="ORF">GQ43DRAFT_469949</name>
</gene>
<sequence>MAAPRKNHWSRYRRHLRSGNSSRLSQPSLPPTGAPTMTAPHNFWGDSENYSKFNKLIDIITGDIRPDDDGYTDWVAAAIAVEGGAEKEKKKKKKKKKKGGAEENNVEVTPPTDSVPRAAPQATITQIHPLLSAAPQPTATQTSPVSQAATQPTGDTEHDKSDNNNKELDDATEAGEGAAKKKKKKKSKKKKKTKGGSGGTDVQTALPGIPAHPATPQCPTVQTSPVHLTDPKRVSRARLSGNELAMRQDWLVSSVIAGTVELSQTSAAQPKPVRINTVHLADFQPAESAEYCNLDDNYEEVVQAPEALEVPAQKEEKGNVGVASVQTSLPEEASFETTPPEGVRTQTIPSEDPVHPVAPQPTGHAERKEPDDDNANIYKAPRVGERAAQKKKKKRKGKDGAGGANIEPAPPGRTAPPAASDPIVRTKVEIFQPWQIQDRTQLIGYMDRIFKETFPLEESAVKACISHRRLQTYTQQALKIGLSKLSELDHKEYKSFVDVPVARALEITVDVFASQGSEAETSNIWWELEYRTTHDLVRTLHYVQRFGEALQAQVSKFREANVLSEPYAGPGLNAVTVLELQDIAKSDWEDARLLMELIARISYKFGFFCQRINTQTRKWRTVLSSDTVDFLKSLKKGDDFTLNYQIGWRPFLEEEPNLEAYDERMTALATLSCESELEDFLQFWGDFDDKRTKLHDCLMVHKDEILELFALNMLFVDMDMEDGLAGLMEEVSLGDGHPGEPQHHGMG</sequence>
<reference evidence="2" key="1">
    <citation type="journal article" date="2020" name="Stud. Mycol.">
        <title>101 Dothideomycetes genomes: a test case for predicting lifestyles and emergence of pathogens.</title>
        <authorList>
            <person name="Haridas S."/>
            <person name="Albert R."/>
            <person name="Binder M."/>
            <person name="Bloem J."/>
            <person name="Labutti K."/>
            <person name="Salamov A."/>
            <person name="Andreopoulos B."/>
            <person name="Baker S."/>
            <person name="Barry K."/>
            <person name="Bills G."/>
            <person name="Bluhm B."/>
            <person name="Cannon C."/>
            <person name="Castanera R."/>
            <person name="Culley D."/>
            <person name="Daum C."/>
            <person name="Ezra D."/>
            <person name="Gonzalez J."/>
            <person name="Henrissat B."/>
            <person name="Kuo A."/>
            <person name="Liang C."/>
            <person name="Lipzen A."/>
            <person name="Lutzoni F."/>
            <person name="Magnuson J."/>
            <person name="Mondo S."/>
            <person name="Nolan M."/>
            <person name="Ohm R."/>
            <person name="Pangilinan J."/>
            <person name="Park H.-J."/>
            <person name="Ramirez L."/>
            <person name="Alfaro M."/>
            <person name="Sun H."/>
            <person name="Tritt A."/>
            <person name="Yoshinaga Y."/>
            <person name="Zwiers L.-H."/>
            <person name="Turgeon B."/>
            <person name="Goodwin S."/>
            <person name="Spatafora J."/>
            <person name="Crous P."/>
            <person name="Grigoriev I."/>
        </authorList>
    </citation>
    <scope>NUCLEOTIDE SEQUENCE</scope>
    <source>
        <strain evidence="2">ATCC 74209</strain>
    </source>
</reference>